<reference evidence="1 2" key="1">
    <citation type="submission" date="2016-10" db="EMBL/GenBank/DDBJ databases">
        <authorList>
            <person name="de Groot N.N."/>
        </authorList>
    </citation>
    <scope>NUCLEOTIDE SEQUENCE [LARGE SCALE GENOMIC DNA]</scope>
    <source>
        <strain evidence="1 2">CGMCC 4.3491</strain>
    </source>
</reference>
<proteinExistence type="predicted"/>
<evidence type="ECO:0000313" key="1">
    <source>
        <dbReference type="EMBL" id="SDZ56663.1"/>
    </source>
</evidence>
<accession>A0A1H3U2I4</accession>
<sequence>MAAHRRPRGTMRDPIRTGYEIERAAKERLDALADHAGVSSALYFERLIENVELNDQGLPVWWPEERARDGELPIDSA</sequence>
<dbReference type="AlphaFoldDB" id="A0A1H3U2I4"/>
<name>A0A1H3U2I4_9MICO</name>
<evidence type="ECO:0000313" key="2">
    <source>
        <dbReference type="Proteomes" id="UP000198891"/>
    </source>
</evidence>
<gene>
    <name evidence="1" type="ORF">SAMN05216554_0067</name>
</gene>
<organism evidence="1 2">
    <name type="scientific">Herbiconiux ginsengi</name>
    <dbReference type="NCBI Taxonomy" id="381665"/>
    <lineage>
        <taxon>Bacteria</taxon>
        <taxon>Bacillati</taxon>
        <taxon>Actinomycetota</taxon>
        <taxon>Actinomycetes</taxon>
        <taxon>Micrococcales</taxon>
        <taxon>Microbacteriaceae</taxon>
        <taxon>Herbiconiux</taxon>
    </lineage>
</organism>
<dbReference type="EMBL" id="FNPZ01000010">
    <property type="protein sequence ID" value="SDZ56663.1"/>
    <property type="molecule type" value="Genomic_DNA"/>
</dbReference>
<dbReference type="STRING" id="381665.SAMN05216554_0067"/>
<keyword evidence="2" id="KW-1185">Reference proteome</keyword>
<dbReference type="Proteomes" id="UP000198891">
    <property type="component" value="Unassembled WGS sequence"/>
</dbReference>
<protein>
    <submittedName>
        <fullName evidence="1">Uncharacterized protein</fullName>
    </submittedName>
</protein>